<dbReference type="Proteomes" id="UP001458946">
    <property type="component" value="Unassembled WGS sequence"/>
</dbReference>
<evidence type="ECO:0000313" key="1">
    <source>
        <dbReference type="EMBL" id="GAA5502099.1"/>
    </source>
</evidence>
<keyword evidence="2" id="KW-1185">Reference proteome</keyword>
<proteinExistence type="predicted"/>
<sequence length="225" mass="25063">MLLSLDWDAFSGTRELVFDAPIWGTADRAADRLEAWRVRAQKRGGTHWDALAQDFPLYGGWEGLRQYAGTPAFAALSHAEAWEWLEKFEVQDVLNIDSHHDLCSLSGDPTRLRPGNWAGLALAAGKIRHYTCQYPAWHADLPVAEGHDLERTWAELAALLPPEMLSRISLRRAEPAASLWPDPTEVTGLLLVQSPAWTSPAHDPVFKGLLQHVKAQAITPPLERP</sequence>
<evidence type="ECO:0008006" key="3">
    <source>
        <dbReference type="Google" id="ProtNLM"/>
    </source>
</evidence>
<evidence type="ECO:0000313" key="2">
    <source>
        <dbReference type="Proteomes" id="UP001458946"/>
    </source>
</evidence>
<name>A0ABP9V9Z8_9DEIO</name>
<comment type="caution">
    <text evidence="1">The sequence shown here is derived from an EMBL/GenBank/DDBJ whole genome shotgun (WGS) entry which is preliminary data.</text>
</comment>
<dbReference type="RefSeq" id="WP_353542069.1">
    <property type="nucleotide sequence ID" value="NZ_BAABRN010000018.1"/>
</dbReference>
<dbReference type="EMBL" id="BAABRN010000018">
    <property type="protein sequence ID" value="GAA5502099.1"/>
    <property type="molecule type" value="Genomic_DNA"/>
</dbReference>
<accession>A0ABP9V9Z8</accession>
<protein>
    <recommendedName>
        <fullName evidence="3">Arginase</fullName>
    </recommendedName>
</protein>
<organism evidence="1 2">
    <name type="scientific">Deinococcus xinjiangensis</name>
    <dbReference type="NCBI Taxonomy" id="457454"/>
    <lineage>
        <taxon>Bacteria</taxon>
        <taxon>Thermotogati</taxon>
        <taxon>Deinococcota</taxon>
        <taxon>Deinococci</taxon>
        <taxon>Deinococcales</taxon>
        <taxon>Deinococcaceae</taxon>
        <taxon>Deinococcus</taxon>
    </lineage>
</organism>
<gene>
    <name evidence="1" type="ORF">Dxin01_01838</name>
</gene>
<reference evidence="1 2" key="1">
    <citation type="submission" date="2024-02" db="EMBL/GenBank/DDBJ databases">
        <title>Deinococcus xinjiangensis NBRC 107630.</title>
        <authorList>
            <person name="Ichikawa N."/>
            <person name="Katano-Makiyama Y."/>
            <person name="Hidaka K."/>
        </authorList>
    </citation>
    <scope>NUCLEOTIDE SEQUENCE [LARGE SCALE GENOMIC DNA]</scope>
    <source>
        <strain evidence="1 2">NBRC 107630</strain>
    </source>
</reference>